<gene>
    <name evidence="1" type="ORF">MAM1_0664c11089</name>
</gene>
<protein>
    <submittedName>
        <fullName evidence="1">Nitrilase/cyanide hydratase and apolipoprotein N-acyltransferase</fullName>
    </submittedName>
</protein>
<sequence>MKQSERVEQLLNLIQENPGLRICPMVDSEVVADDCYGWWVASWGEAKVEEIWNDDERVYIRSEDEDGLIEVLFDNDDDLTEEEAEKIVSSYEWEKVIAVRIHP</sequence>
<keyword evidence="1" id="KW-0808">Transferase</keyword>
<evidence type="ECO:0000313" key="1">
    <source>
        <dbReference type="EMBL" id="GAN11525.1"/>
    </source>
</evidence>
<reference evidence="1" key="1">
    <citation type="submission" date="2014-09" db="EMBL/GenBank/DDBJ databases">
        <title>Draft genome sequence of an oleaginous Mucoromycotina fungus Mucor ambiguus NBRC6742.</title>
        <authorList>
            <person name="Takeda I."/>
            <person name="Yamane N."/>
            <person name="Morita T."/>
            <person name="Tamano K."/>
            <person name="Machida M."/>
            <person name="Baker S."/>
            <person name="Koike H."/>
        </authorList>
    </citation>
    <scope>NUCLEOTIDE SEQUENCE</scope>
    <source>
        <strain evidence="1">NBRC 6742</strain>
    </source>
</reference>
<accession>A0A0C9LZ00</accession>
<keyword evidence="2" id="KW-1185">Reference proteome</keyword>
<dbReference type="EMBL" id="DF836953">
    <property type="protein sequence ID" value="GAN11525.1"/>
    <property type="molecule type" value="Genomic_DNA"/>
</dbReference>
<keyword evidence="1" id="KW-0012">Acyltransferase</keyword>
<dbReference type="Proteomes" id="UP000053815">
    <property type="component" value="Unassembled WGS sequence"/>
</dbReference>
<dbReference type="AlphaFoldDB" id="A0A0C9LZ00"/>
<evidence type="ECO:0000313" key="2">
    <source>
        <dbReference type="Proteomes" id="UP000053815"/>
    </source>
</evidence>
<proteinExistence type="predicted"/>
<name>A0A0C9LZ00_9FUNG</name>
<dbReference type="GO" id="GO:0016746">
    <property type="term" value="F:acyltransferase activity"/>
    <property type="evidence" value="ECO:0007669"/>
    <property type="project" value="UniProtKB-KW"/>
</dbReference>
<organism evidence="1">
    <name type="scientific">Mucor ambiguus</name>
    <dbReference type="NCBI Taxonomy" id="91626"/>
    <lineage>
        <taxon>Eukaryota</taxon>
        <taxon>Fungi</taxon>
        <taxon>Fungi incertae sedis</taxon>
        <taxon>Mucoromycota</taxon>
        <taxon>Mucoromycotina</taxon>
        <taxon>Mucoromycetes</taxon>
        <taxon>Mucorales</taxon>
        <taxon>Mucorineae</taxon>
        <taxon>Mucoraceae</taxon>
        <taxon>Mucor</taxon>
    </lineage>
</organism>
<keyword evidence="1" id="KW-0449">Lipoprotein</keyword>